<feature type="chain" id="PRO_5003319692" description="SnoaL-like domain-containing protein" evidence="1">
    <location>
        <begin position="25"/>
        <end position="159"/>
    </location>
</feature>
<dbReference type="OrthoDB" id="9781757at2"/>
<reference evidence="4" key="1">
    <citation type="journal article" date="2011" name="Proc. Natl. Acad. Sci. U.S.A.">
        <title>Genomic insights into the physiology and ecology of the marine filamentous cyanobacterium Lyngbya majuscula.</title>
        <authorList>
            <person name="Jones A.C."/>
            <person name="Monroe E.A."/>
            <person name="Podell S."/>
            <person name="Hess W.R."/>
            <person name="Klages S."/>
            <person name="Esquenazi E."/>
            <person name="Niessen S."/>
            <person name="Hoover H."/>
            <person name="Rothmann M."/>
            <person name="Lasken R.S."/>
            <person name="Yates J.R.III."/>
            <person name="Reinhardt R."/>
            <person name="Kube M."/>
            <person name="Burkart M.D."/>
            <person name="Allen E.E."/>
            <person name="Dorrestein P.C."/>
            <person name="Gerwick W.H."/>
            <person name="Gerwick L."/>
        </authorList>
    </citation>
    <scope>NUCLEOTIDE SEQUENCE [LARGE SCALE GENOMIC DNA]</scope>
    <source>
        <strain evidence="4">3L</strain>
    </source>
</reference>
<evidence type="ECO:0000259" key="2">
    <source>
        <dbReference type="Pfam" id="PF12680"/>
    </source>
</evidence>
<dbReference type="HOGENOM" id="CLU_135571_0_0_3"/>
<feature type="domain" description="SnoaL-like" evidence="2">
    <location>
        <begin position="38"/>
        <end position="137"/>
    </location>
</feature>
<dbReference type="SUPFAM" id="SSF54427">
    <property type="entry name" value="NTF2-like"/>
    <property type="match status" value="1"/>
</dbReference>
<dbReference type="InterPro" id="IPR011944">
    <property type="entry name" value="Steroid_delta5-4_isomerase"/>
</dbReference>
<dbReference type="AlphaFoldDB" id="F4XRE6"/>
<name>F4XRE6_9CYAN</name>
<dbReference type="Pfam" id="PF12680">
    <property type="entry name" value="SnoaL_2"/>
    <property type="match status" value="1"/>
</dbReference>
<keyword evidence="4" id="KW-1185">Reference proteome</keyword>
<evidence type="ECO:0000313" key="4">
    <source>
        <dbReference type="Proteomes" id="UP000003959"/>
    </source>
</evidence>
<gene>
    <name evidence="3" type="ORF">LYNGBM3L_75650</name>
</gene>
<evidence type="ECO:0000313" key="3">
    <source>
        <dbReference type="EMBL" id="EGJ32838.1"/>
    </source>
</evidence>
<dbReference type="InterPro" id="IPR032710">
    <property type="entry name" value="NTF2-like_dom_sf"/>
</dbReference>
<keyword evidence="1" id="KW-0732">Signal</keyword>
<dbReference type="Gene3D" id="3.10.450.50">
    <property type="match status" value="1"/>
</dbReference>
<dbReference type="InterPro" id="IPR037401">
    <property type="entry name" value="SnoaL-like"/>
</dbReference>
<organism evidence="3 4">
    <name type="scientific">Moorena producens 3L</name>
    <dbReference type="NCBI Taxonomy" id="489825"/>
    <lineage>
        <taxon>Bacteria</taxon>
        <taxon>Bacillati</taxon>
        <taxon>Cyanobacteriota</taxon>
        <taxon>Cyanophyceae</taxon>
        <taxon>Coleofasciculales</taxon>
        <taxon>Coleofasciculaceae</taxon>
        <taxon>Moorena</taxon>
    </lineage>
</organism>
<dbReference type="RefSeq" id="WP_008183755.1">
    <property type="nucleotide sequence ID" value="NZ_GL890898.1"/>
</dbReference>
<dbReference type="Proteomes" id="UP000003959">
    <property type="component" value="Unassembled WGS sequence"/>
</dbReference>
<accession>F4XRE6</accession>
<protein>
    <recommendedName>
        <fullName evidence="2">SnoaL-like domain-containing protein</fullName>
    </recommendedName>
</protein>
<sequence length="159" mass="17258">MAYWRPIALACAVLMFTVAETASADAETRPTIERLVNEQAAAWSAGDADAVAASFTADAEFIVPGHRWRGRKAIRGAAAGYFATGQVASVEIERVLVDGSWGVVLWRWSEHDAEGANESLADDAIVLRLDGDKIAYWREFIDRETPAKQKPVAAPADEP</sequence>
<dbReference type="eggNOG" id="COG3631">
    <property type="taxonomic scope" value="Bacteria"/>
</dbReference>
<feature type="signal peptide" evidence="1">
    <location>
        <begin position="1"/>
        <end position="24"/>
    </location>
</feature>
<proteinExistence type="predicted"/>
<dbReference type="NCBIfam" id="TIGR02246">
    <property type="entry name" value="SgcJ/EcaC family oxidoreductase"/>
    <property type="match status" value="1"/>
</dbReference>
<dbReference type="EMBL" id="GL890898">
    <property type="protein sequence ID" value="EGJ32838.1"/>
    <property type="molecule type" value="Genomic_DNA"/>
</dbReference>
<evidence type="ECO:0000256" key="1">
    <source>
        <dbReference type="SAM" id="SignalP"/>
    </source>
</evidence>